<feature type="domain" description="NTF2-like" evidence="2">
    <location>
        <begin position="41"/>
        <end position="184"/>
    </location>
</feature>
<dbReference type="Proteomes" id="UP001172673">
    <property type="component" value="Unassembled WGS sequence"/>
</dbReference>
<feature type="signal peptide" evidence="1">
    <location>
        <begin position="1"/>
        <end position="18"/>
    </location>
</feature>
<evidence type="ECO:0000256" key="1">
    <source>
        <dbReference type="SAM" id="SignalP"/>
    </source>
</evidence>
<organism evidence="3 4">
    <name type="scientific">Cladophialophora chaetospira</name>
    <dbReference type="NCBI Taxonomy" id="386627"/>
    <lineage>
        <taxon>Eukaryota</taxon>
        <taxon>Fungi</taxon>
        <taxon>Dikarya</taxon>
        <taxon>Ascomycota</taxon>
        <taxon>Pezizomycotina</taxon>
        <taxon>Eurotiomycetes</taxon>
        <taxon>Chaetothyriomycetidae</taxon>
        <taxon>Chaetothyriales</taxon>
        <taxon>Herpotrichiellaceae</taxon>
        <taxon>Cladophialophora</taxon>
    </lineage>
</organism>
<protein>
    <recommendedName>
        <fullName evidence="2">NTF2-like domain-containing protein</fullName>
    </recommendedName>
</protein>
<accession>A0AA38X533</accession>
<dbReference type="Pfam" id="PF26534">
    <property type="entry name" value="NTF2_7"/>
    <property type="match status" value="1"/>
</dbReference>
<evidence type="ECO:0000259" key="2">
    <source>
        <dbReference type="Pfam" id="PF26534"/>
    </source>
</evidence>
<dbReference type="AlphaFoldDB" id="A0AA38X533"/>
<dbReference type="EMBL" id="JAPDRK010000013">
    <property type="protein sequence ID" value="KAJ9607002.1"/>
    <property type="molecule type" value="Genomic_DNA"/>
</dbReference>
<gene>
    <name evidence="3" type="ORF">H2200_009013</name>
</gene>
<comment type="caution">
    <text evidence="3">The sequence shown here is derived from an EMBL/GenBank/DDBJ whole genome shotgun (WGS) entry which is preliminary data.</text>
</comment>
<keyword evidence="1" id="KW-0732">Signal</keyword>
<feature type="chain" id="PRO_5041316433" description="NTF2-like domain-containing protein" evidence="1">
    <location>
        <begin position="19"/>
        <end position="199"/>
    </location>
</feature>
<reference evidence="3" key="1">
    <citation type="submission" date="2022-10" db="EMBL/GenBank/DDBJ databases">
        <title>Culturing micro-colonial fungi from biological soil crusts in the Mojave desert and describing Neophaeococcomyces mojavensis, and introducing the new genera and species Taxawa tesnikishii.</title>
        <authorList>
            <person name="Kurbessoian T."/>
            <person name="Stajich J.E."/>
        </authorList>
    </citation>
    <scope>NUCLEOTIDE SEQUENCE</scope>
    <source>
        <strain evidence="3">TK_41</strain>
    </source>
</reference>
<proteinExistence type="predicted"/>
<evidence type="ECO:0000313" key="4">
    <source>
        <dbReference type="Proteomes" id="UP001172673"/>
    </source>
</evidence>
<keyword evidence="4" id="KW-1185">Reference proteome</keyword>
<sequence>MKTFSILSSLVLASVVAAAPSSDWTSAGGGYGSGGNNGGSCVTQDQATKIVHDFAFFLAHADPNQIQKANATAQRIISEDFTQQSDSINGFGGIPPGALTETNKQHYINGTLAQPPITGITDLQLVPYNCNQILWYWRFANPGNFNAPQPPQQVQGFNSFTINKQGLITDLRVEFSVFFYVDLGFNVSGFAGPITGVNP</sequence>
<name>A0AA38X533_9EURO</name>
<evidence type="ECO:0000313" key="3">
    <source>
        <dbReference type="EMBL" id="KAJ9607002.1"/>
    </source>
</evidence>
<dbReference type="InterPro" id="IPR058645">
    <property type="entry name" value="NTF2-like_dom_7"/>
</dbReference>